<dbReference type="InterPro" id="IPR056003">
    <property type="entry name" value="CT398_CC_hairpin"/>
</dbReference>
<dbReference type="KEGG" id="pbf:CFX0092_A1066"/>
<evidence type="ECO:0000259" key="2">
    <source>
        <dbReference type="Pfam" id="PF02591"/>
    </source>
</evidence>
<accession>A0A160T0F2</accession>
<dbReference type="AlphaFoldDB" id="A0A160T0F2"/>
<evidence type="ECO:0000259" key="3">
    <source>
        <dbReference type="Pfam" id="PF24481"/>
    </source>
</evidence>
<name>A0A160T0F2_9CHLR</name>
<proteinExistence type="predicted"/>
<keyword evidence="1" id="KW-0175">Coiled coil</keyword>
<reference evidence="4" key="1">
    <citation type="submission" date="2016-01" db="EMBL/GenBank/DDBJ databases">
        <authorList>
            <person name="Mcilroy J.S."/>
            <person name="Karst M S."/>
            <person name="Albertsen M."/>
        </authorList>
    </citation>
    <scope>NUCLEOTIDE SEQUENCE</scope>
    <source>
        <strain evidence="4">Cfx-K</strain>
    </source>
</reference>
<dbReference type="EMBL" id="LN890655">
    <property type="protein sequence ID" value="CUS02944.2"/>
    <property type="molecule type" value="Genomic_DNA"/>
</dbReference>
<dbReference type="RefSeq" id="WP_095042503.1">
    <property type="nucleotide sequence ID" value="NZ_LN890655.1"/>
</dbReference>
<evidence type="ECO:0000313" key="4">
    <source>
        <dbReference type="EMBL" id="CUS02944.2"/>
    </source>
</evidence>
<feature type="domain" description="CT398-like coiled coil hairpin" evidence="3">
    <location>
        <begin position="10"/>
        <end position="186"/>
    </location>
</feature>
<dbReference type="Proteomes" id="UP000215027">
    <property type="component" value="Chromosome I"/>
</dbReference>
<protein>
    <submittedName>
        <fullName evidence="4">Zinc ribbon domain protein</fullName>
    </submittedName>
</protein>
<evidence type="ECO:0000313" key="5">
    <source>
        <dbReference type="Proteomes" id="UP000215027"/>
    </source>
</evidence>
<dbReference type="OrthoDB" id="166542at2"/>
<dbReference type="Pfam" id="PF02591">
    <property type="entry name" value="Zn_ribbon_9"/>
    <property type="match status" value="1"/>
</dbReference>
<feature type="domain" description="C4-type zinc ribbon" evidence="2">
    <location>
        <begin position="198"/>
        <end position="229"/>
    </location>
</feature>
<dbReference type="Gene3D" id="1.10.287.1490">
    <property type="match status" value="1"/>
</dbReference>
<dbReference type="InterPro" id="IPR003743">
    <property type="entry name" value="Zf-RING_7"/>
</dbReference>
<sequence length="232" mass="26115">MSQARVLYDLQQIDTEIRTKKQRLGEVLRLQKEPPPLVAARERVATIDADLQKWQARHRALTADIAALADKTKREEDRLYSGVVKNTKELNDLQREVEALGRRRAALEDEALLVMMEADDRQTTKRAAEDDVARLAGEFTTASATYRQEQQVLATHLNQLIEKRGRHITLAQPALIKTYDDLIRQKNGLAVAGLQANKCLGCRLTLSASVIRAVDEGKLIFCENCGRMLCPI</sequence>
<gene>
    <name evidence="4" type="ORF">CFX0092_A1066</name>
</gene>
<keyword evidence="5" id="KW-1185">Reference proteome</keyword>
<feature type="coiled-coil region" evidence="1">
    <location>
        <begin position="51"/>
        <end position="110"/>
    </location>
</feature>
<dbReference type="Pfam" id="PF24481">
    <property type="entry name" value="CT398_CC"/>
    <property type="match status" value="1"/>
</dbReference>
<evidence type="ECO:0000256" key="1">
    <source>
        <dbReference type="SAM" id="Coils"/>
    </source>
</evidence>
<organism evidence="4 5">
    <name type="scientific">Candidatus Promineifilum breve</name>
    <dbReference type="NCBI Taxonomy" id="1806508"/>
    <lineage>
        <taxon>Bacteria</taxon>
        <taxon>Bacillati</taxon>
        <taxon>Chloroflexota</taxon>
        <taxon>Ardenticatenia</taxon>
        <taxon>Candidatus Promineifilales</taxon>
        <taxon>Candidatus Promineifilaceae</taxon>
        <taxon>Candidatus Promineifilum</taxon>
    </lineage>
</organism>